<keyword evidence="1" id="KW-0812">Transmembrane</keyword>
<gene>
    <name evidence="2" type="ORF">Bccel_4517</name>
</gene>
<dbReference type="PANTHER" id="PTHR37309">
    <property type="entry name" value="SLR0284 PROTEIN"/>
    <property type="match status" value="1"/>
</dbReference>
<dbReference type="PANTHER" id="PTHR37309:SF1">
    <property type="entry name" value="SLR0284 PROTEIN"/>
    <property type="match status" value="1"/>
</dbReference>
<dbReference type="InterPro" id="IPR007165">
    <property type="entry name" value="Phage_holin_4_2"/>
</dbReference>
<evidence type="ECO:0000256" key="1">
    <source>
        <dbReference type="SAM" id="Phobius"/>
    </source>
</evidence>
<evidence type="ECO:0000313" key="2">
    <source>
        <dbReference type="EMBL" id="KNY29243.1"/>
    </source>
</evidence>
<dbReference type="OrthoDB" id="1701386at2"/>
<feature type="transmembrane region" description="Helical" evidence="1">
    <location>
        <begin position="96"/>
        <end position="115"/>
    </location>
</feature>
<keyword evidence="1" id="KW-0472">Membrane</keyword>
<dbReference type="STRING" id="398512.Bccel_4517"/>
<dbReference type="Proteomes" id="UP000036923">
    <property type="component" value="Unassembled WGS sequence"/>
</dbReference>
<dbReference type="EMBL" id="LGTC01000001">
    <property type="protein sequence ID" value="KNY29243.1"/>
    <property type="molecule type" value="Genomic_DNA"/>
</dbReference>
<dbReference type="eggNOG" id="COG1950">
    <property type="taxonomic scope" value="Bacteria"/>
</dbReference>
<feature type="transmembrane region" description="Helical" evidence="1">
    <location>
        <begin position="12"/>
        <end position="33"/>
    </location>
</feature>
<sequence>MANQYAKTGDVGIMHLVLRLVSSIVILGITAFLTPGFAINGMWPLVFGAVILAVLDYLALRFLNLNASPFGRGISGFILAAVIIYVTQFFVPGYSVSYFGAIVGALVYGIVDAVIPGKGM</sequence>
<proteinExistence type="predicted"/>
<dbReference type="AlphaFoldDB" id="A0A0L6JTW4"/>
<reference evidence="3" key="1">
    <citation type="submission" date="2015-07" db="EMBL/GenBank/DDBJ databases">
        <title>Near-Complete Genome Sequence of the Cellulolytic Bacterium Bacteroides (Pseudobacteroides) cellulosolvens ATCC 35603.</title>
        <authorList>
            <person name="Dassa B."/>
            <person name="Utturkar S.M."/>
            <person name="Klingeman D.M."/>
            <person name="Hurt R.A."/>
            <person name="Keller M."/>
            <person name="Xu J."/>
            <person name="Reddy Y.H.K."/>
            <person name="Borovok I."/>
            <person name="Grinberg I.R."/>
            <person name="Lamed R."/>
            <person name="Zhivin O."/>
            <person name="Bayer E.A."/>
            <person name="Brown S.D."/>
        </authorList>
    </citation>
    <scope>NUCLEOTIDE SEQUENCE [LARGE SCALE GENOMIC DNA]</scope>
    <source>
        <strain evidence="3">DSM 2933</strain>
    </source>
</reference>
<dbReference type="RefSeq" id="WP_036944387.1">
    <property type="nucleotide sequence ID" value="NZ_JQKC01000028.1"/>
</dbReference>
<feature type="transmembrane region" description="Helical" evidence="1">
    <location>
        <begin position="45"/>
        <end position="63"/>
    </location>
</feature>
<dbReference type="Pfam" id="PF04020">
    <property type="entry name" value="Phage_holin_4_2"/>
    <property type="match status" value="1"/>
</dbReference>
<evidence type="ECO:0000313" key="3">
    <source>
        <dbReference type="Proteomes" id="UP000036923"/>
    </source>
</evidence>
<feature type="transmembrane region" description="Helical" evidence="1">
    <location>
        <begin position="70"/>
        <end position="90"/>
    </location>
</feature>
<protein>
    <recommendedName>
        <fullName evidence="4">Phage holin family protein</fullName>
    </recommendedName>
</protein>
<organism evidence="2 3">
    <name type="scientific">Pseudobacteroides cellulosolvens ATCC 35603 = DSM 2933</name>
    <dbReference type="NCBI Taxonomy" id="398512"/>
    <lineage>
        <taxon>Bacteria</taxon>
        <taxon>Bacillati</taxon>
        <taxon>Bacillota</taxon>
        <taxon>Clostridia</taxon>
        <taxon>Eubacteriales</taxon>
        <taxon>Oscillospiraceae</taxon>
        <taxon>Pseudobacteroides</taxon>
    </lineage>
</organism>
<keyword evidence="3" id="KW-1185">Reference proteome</keyword>
<accession>A0A0L6JTW4</accession>
<dbReference type="PATRIC" id="fig|398512.5.peg.4734"/>
<name>A0A0L6JTW4_9FIRM</name>
<keyword evidence="1" id="KW-1133">Transmembrane helix</keyword>
<evidence type="ECO:0008006" key="4">
    <source>
        <dbReference type="Google" id="ProtNLM"/>
    </source>
</evidence>
<comment type="caution">
    <text evidence="2">The sequence shown here is derived from an EMBL/GenBank/DDBJ whole genome shotgun (WGS) entry which is preliminary data.</text>
</comment>